<dbReference type="Pfam" id="PF25137">
    <property type="entry name" value="ADH_Fe_C"/>
    <property type="match status" value="1"/>
</dbReference>
<dbReference type="PANTHER" id="PTHR11496:SF103">
    <property type="entry name" value="DEHYDROGENASE, PUTATIVE-RELATED"/>
    <property type="match status" value="1"/>
</dbReference>
<sequence>MLWYFTNMELKKFRYFNPVKIYFGDNIEKGIKEFIEIYGKNIIIVTGKKSQFENGNYQIISNILKRYNINYTLWNKISPNARYDEIDETISLKGNYNSIIALGGGSVIDSAKCIGAVIRNHKDIRSLLNNGNFNNLPILAIPTTAGTGSSVTQYSVLMDKKNNDKRGFAHKTFFPKTAIISPNFTMSMPAKLTANTGLDALTHLIESYLSTRANPISNLMALKGIKLIKENLLTAYRESENGDARTNMAMASLLGGLAISQTGTILLHALGYPLTVYYDIPHGLANAIMLMPFIEFMEEISVKRLHDILSILSLPELKDIFNTLNIKTSLKEYNIGEDIIDVFTNNVMDKKNLKYTPFEINEKIVTNLYRKNL</sequence>
<dbReference type="InterPro" id="IPR039697">
    <property type="entry name" value="Alcohol_dehydrogenase_Fe"/>
</dbReference>
<evidence type="ECO:0000256" key="1">
    <source>
        <dbReference type="ARBA" id="ARBA00023002"/>
    </source>
</evidence>
<dbReference type="SUPFAM" id="SSF56796">
    <property type="entry name" value="Dehydroquinate synthase-like"/>
    <property type="match status" value="1"/>
</dbReference>
<feature type="domain" description="Alcohol dehydrogenase iron-type/glycerol dehydrogenase GldA" evidence="2">
    <location>
        <begin position="18"/>
        <end position="182"/>
    </location>
</feature>
<evidence type="ECO:0000313" key="4">
    <source>
        <dbReference type="EMBL" id="RKX71897.1"/>
    </source>
</evidence>
<dbReference type="PANTHER" id="PTHR11496">
    <property type="entry name" value="ALCOHOL DEHYDROGENASE"/>
    <property type="match status" value="1"/>
</dbReference>
<proteinExistence type="predicted"/>
<name>A0A660SM92_UNCT6</name>
<accession>A0A660SM92</accession>
<dbReference type="FunFam" id="3.40.50.1970:FF:000003">
    <property type="entry name" value="Alcohol dehydrogenase, iron-containing"/>
    <property type="match status" value="1"/>
</dbReference>
<evidence type="ECO:0000259" key="2">
    <source>
        <dbReference type="Pfam" id="PF00465"/>
    </source>
</evidence>
<organism evidence="4 5">
    <name type="scientific">candidate division TA06 bacterium</name>
    <dbReference type="NCBI Taxonomy" id="2250710"/>
    <lineage>
        <taxon>Bacteria</taxon>
        <taxon>Bacteria division TA06</taxon>
    </lineage>
</organism>
<dbReference type="InterPro" id="IPR056798">
    <property type="entry name" value="ADH_Fe_C"/>
</dbReference>
<evidence type="ECO:0000313" key="5">
    <source>
        <dbReference type="Proteomes" id="UP000271125"/>
    </source>
</evidence>
<dbReference type="GO" id="GO:0046872">
    <property type="term" value="F:metal ion binding"/>
    <property type="evidence" value="ECO:0007669"/>
    <property type="project" value="InterPro"/>
</dbReference>
<dbReference type="AlphaFoldDB" id="A0A660SM92"/>
<protein>
    <submittedName>
        <fullName evidence="4">Uncharacterized protein</fullName>
    </submittedName>
</protein>
<comment type="caution">
    <text evidence="4">The sequence shown here is derived from an EMBL/GenBank/DDBJ whole genome shotgun (WGS) entry which is preliminary data.</text>
</comment>
<gene>
    <name evidence="4" type="ORF">DRP43_02035</name>
</gene>
<dbReference type="GO" id="GO:0004022">
    <property type="term" value="F:alcohol dehydrogenase (NAD+) activity"/>
    <property type="evidence" value="ECO:0007669"/>
    <property type="project" value="TreeGrafter"/>
</dbReference>
<dbReference type="EMBL" id="QNBD01000070">
    <property type="protein sequence ID" value="RKX71897.1"/>
    <property type="molecule type" value="Genomic_DNA"/>
</dbReference>
<dbReference type="Gene3D" id="3.40.50.1970">
    <property type="match status" value="1"/>
</dbReference>
<evidence type="ECO:0000259" key="3">
    <source>
        <dbReference type="Pfam" id="PF25137"/>
    </source>
</evidence>
<dbReference type="Gene3D" id="1.20.1090.10">
    <property type="entry name" value="Dehydroquinate synthase-like - alpha domain"/>
    <property type="match status" value="1"/>
</dbReference>
<dbReference type="InterPro" id="IPR001670">
    <property type="entry name" value="ADH_Fe/GldA"/>
</dbReference>
<keyword evidence="1" id="KW-0560">Oxidoreductase</keyword>
<feature type="domain" description="Fe-containing alcohol dehydrogenase-like C-terminal" evidence="3">
    <location>
        <begin position="193"/>
        <end position="372"/>
    </location>
</feature>
<dbReference type="Pfam" id="PF00465">
    <property type="entry name" value="Fe-ADH"/>
    <property type="match status" value="1"/>
</dbReference>
<reference evidence="4 5" key="1">
    <citation type="submission" date="2018-06" db="EMBL/GenBank/DDBJ databases">
        <title>Extensive metabolic versatility and redundancy in microbially diverse, dynamic hydrothermal sediments.</title>
        <authorList>
            <person name="Dombrowski N."/>
            <person name="Teske A."/>
            <person name="Baker B.J."/>
        </authorList>
    </citation>
    <scope>NUCLEOTIDE SEQUENCE [LARGE SCALE GENOMIC DNA]</scope>
    <source>
        <strain evidence="4">B10_G13</strain>
    </source>
</reference>
<dbReference type="Proteomes" id="UP000271125">
    <property type="component" value="Unassembled WGS sequence"/>
</dbReference>